<name>A0A127KLZ9_9CAUD</name>
<feature type="region of interest" description="Disordered" evidence="1">
    <location>
        <begin position="732"/>
        <end position="769"/>
    </location>
</feature>
<feature type="compositionally biased region" description="Basic and acidic residues" evidence="1">
    <location>
        <begin position="229"/>
        <end position="246"/>
    </location>
</feature>
<feature type="domain" description="Phage tail lysozyme" evidence="2">
    <location>
        <begin position="596"/>
        <end position="726"/>
    </location>
</feature>
<protein>
    <recommendedName>
        <fullName evidence="2">Phage tail lysozyme domain-containing protein</fullName>
    </recommendedName>
</protein>
<evidence type="ECO:0000313" key="3">
    <source>
        <dbReference type="EMBL" id="AMO43025.1"/>
    </source>
</evidence>
<dbReference type="KEGG" id="vg:29122512"/>
<dbReference type="RefSeq" id="YP_009301518.1">
    <property type="nucleotide sequence ID" value="NC_031235.1"/>
</dbReference>
<evidence type="ECO:0000259" key="2">
    <source>
        <dbReference type="Pfam" id="PF18013"/>
    </source>
</evidence>
<proteinExistence type="predicted"/>
<dbReference type="Pfam" id="PF18013">
    <property type="entry name" value="Phage_lysozyme2"/>
    <property type="match status" value="1"/>
</dbReference>
<dbReference type="OrthoDB" id="12652at10239"/>
<reference evidence="3 4" key="1">
    <citation type="submission" date="2016-01" db="EMBL/GenBank/DDBJ databases">
        <title>The genomic content and context of auxiliary metabolic genes in marine cyanophages.</title>
        <authorList>
            <person name="Marston M.F."/>
            <person name="Martiny J.B.H."/>
            <person name="Crummett L.T."/>
        </authorList>
    </citation>
    <scope>NUCLEOTIDE SEQUENCE [LARGE SCALE GENOMIC DNA]</scope>
    <source>
        <strain evidence="3">RW_108_0702</strain>
    </source>
</reference>
<evidence type="ECO:0000313" key="4">
    <source>
        <dbReference type="Proteomes" id="UP000203157"/>
    </source>
</evidence>
<evidence type="ECO:0000256" key="1">
    <source>
        <dbReference type="SAM" id="MobiDB-lite"/>
    </source>
</evidence>
<feature type="compositionally biased region" description="Pro residues" evidence="1">
    <location>
        <begin position="738"/>
        <end position="747"/>
    </location>
</feature>
<dbReference type="Gene3D" id="1.10.530.10">
    <property type="match status" value="1"/>
</dbReference>
<organism evidence="3 4">
    <name type="scientific">Cyanophage S-RIM32</name>
    <dbReference type="NCBI Taxonomy" id="1278479"/>
    <lineage>
        <taxon>Viruses</taxon>
        <taxon>Duplodnaviria</taxon>
        <taxon>Heunggongvirae</taxon>
        <taxon>Uroviricota</taxon>
        <taxon>Caudoviricetes</taxon>
        <taxon>Pantevenvirales</taxon>
        <taxon>Kyanoviridae</taxon>
        <taxon>Bristolvirus</taxon>
        <taxon>Bristolvirus rhodeisland</taxon>
    </lineage>
</organism>
<keyword evidence="4" id="KW-1185">Reference proteome</keyword>
<dbReference type="GeneID" id="29122512"/>
<sequence length="864" mass="91255">MEKGFDENLLDPLVESIVNEPEKPLPSESKVKPKKVKYKVIEVAPTGQGESLAEFLGAKVGESFSMAAKARRADKGLKKRPMFYLGKALTNQFGGDLVNRTKGYFSASPDDTQDPALSRSQRFTASVQPFMNEQGPLAPPVQGPQRSGIAGAFDRVAARLDELIDLKKNKSEQSKVANEIQQVEVKEATEEIKENNDLKKKSTEIQKDFIAFNREQQGDAEILEVETTAEERDPMADTLDIDNRRDDDDEEDDDRDDRSMLDRALDFITGDDYLLDAGAEGAERLAGRVGRRGARRFVTRTAIKLGGKKLAQRAVVRGAQTVVTKAATALAPKAVLGFLRPIFKRIPIVGGLIDFVVSLAMGEPVGRAAAKAIGATLGSALGTLIPIPGVGTIAGGIVGDLVGGAIYDAVTGGAPPEPTGATPEEAQAAGAPTSYADQSGGLGSPDPEPAAPQKLASGGVIAGEAGPESVFSLGSNLGKKVVEEVSSVENTGLSSLPFILGITQNVTDLIQGNAKPYIQQEIGTLERLFGIAKFNVSQVVGKGIDAVKSVGQKLNIEIPGTKKSGDAGGGGGGAQAAETITGAPVTPVNVPSSRKERAKLAFNFYKSKGFSDSGAAYMVGNLLQESGLDPAANGDSGKAWGIAQWREDAASGARWLTYKQWASSNGYQVGDLMAQLEYTIVEGNQYNNGLVMMKGDNVEDHKKFVKAYEGYSEEGNRFGYAQDIINNISEYKGGAQPALPPPAPSSGPPAAESPETHVGPENPQAAPTSTLSMDQITSAITALGGNPNAPLNTPQITAPPMPANLQQDMNNGVAIQPIIIEGTTVPIGYQKSVATGEGIAKLYFDKTGQRTSLQELKRARLHVN</sequence>
<gene>
    <name evidence="3" type="ORF">R1080702_010</name>
</gene>
<feature type="region of interest" description="Disordered" evidence="1">
    <location>
        <begin position="413"/>
        <end position="454"/>
    </location>
</feature>
<dbReference type="EMBL" id="KU594606">
    <property type="protein sequence ID" value="AMO43025.1"/>
    <property type="molecule type" value="Genomic_DNA"/>
</dbReference>
<feature type="compositionally biased region" description="Low complexity" evidence="1">
    <location>
        <begin position="413"/>
        <end position="433"/>
    </location>
</feature>
<dbReference type="InterPro" id="IPR041219">
    <property type="entry name" value="Phage_lysozyme2"/>
</dbReference>
<dbReference type="Proteomes" id="UP000203157">
    <property type="component" value="Segment"/>
</dbReference>
<accession>A0A127KLZ9</accession>
<feature type="region of interest" description="Disordered" evidence="1">
    <location>
        <begin position="225"/>
        <end position="258"/>
    </location>
</feature>